<organism evidence="7 8">
    <name type="scientific">Lepidopterella palustris CBS 459.81</name>
    <dbReference type="NCBI Taxonomy" id="1314670"/>
    <lineage>
        <taxon>Eukaryota</taxon>
        <taxon>Fungi</taxon>
        <taxon>Dikarya</taxon>
        <taxon>Ascomycota</taxon>
        <taxon>Pezizomycotina</taxon>
        <taxon>Dothideomycetes</taxon>
        <taxon>Pleosporomycetidae</taxon>
        <taxon>Mytilinidiales</taxon>
        <taxon>Argynnaceae</taxon>
        <taxon>Lepidopterella</taxon>
    </lineage>
</organism>
<evidence type="ECO:0000256" key="2">
    <source>
        <dbReference type="ARBA" id="ARBA00023016"/>
    </source>
</evidence>
<dbReference type="GO" id="GO:0019243">
    <property type="term" value="P:methylglyoxal catabolic process to D-lactate via S-lactoyl-glutathione"/>
    <property type="evidence" value="ECO:0007669"/>
    <property type="project" value="TreeGrafter"/>
</dbReference>
<dbReference type="Gene3D" id="3.40.50.880">
    <property type="match status" value="1"/>
</dbReference>
<proteinExistence type="inferred from homology"/>
<dbReference type="Pfam" id="PF01965">
    <property type="entry name" value="DJ-1_PfpI"/>
    <property type="match status" value="1"/>
</dbReference>
<dbReference type="PANTHER" id="PTHR48094:SF11">
    <property type="entry name" value="GLUTATHIONE-INDEPENDENT GLYOXALASE HSP31-RELATED"/>
    <property type="match status" value="1"/>
</dbReference>
<reference evidence="7 8" key="1">
    <citation type="journal article" date="2016" name="Nat. Commun.">
        <title>Ectomycorrhizal ecology is imprinted in the genome of the dominant symbiotic fungus Cenococcum geophilum.</title>
        <authorList>
            <consortium name="DOE Joint Genome Institute"/>
            <person name="Peter M."/>
            <person name="Kohler A."/>
            <person name="Ohm R.A."/>
            <person name="Kuo A."/>
            <person name="Krutzmann J."/>
            <person name="Morin E."/>
            <person name="Arend M."/>
            <person name="Barry K.W."/>
            <person name="Binder M."/>
            <person name="Choi C."/>
            <person name="Clum A."/>
            <person name="Copeland A."/>
            <person name="Grisel N."/>
            <person name="Haridas S."/>
            <person name="Kipfer T."/>
            <person name="LaButti K."/>
            <person name="Lindquist E."/>
            <person name="Lipzen A."/>
            <person name="Maire R."/>
            <person name="Meier B."/>
            <person name="Mihaltcheva S."/>
            <person name="Molinier V."/>
            <person name="Murat C."/>
            <person name="Poggeler S."/>
            <person name="Quandt C.A."/>
            <person name="Sperisen C."/>
            <person name="Tritt A."/>
            <person name="Tisserant E."/>
            <person name="Crous P.W."/>
            <person name="Henrissat B."/>
            <person name="Nehls U."/>
            <person name="Egli S."/>
            <person name="Spatafora J.W."/>
            <person name="Grigoriev I.V."/>
            <person name="Martin F.M."/>
        </authorList>
    </citation>
    <scope>NUCLEOTIDE SEQUENCE [LARGE SCALE GENOMIC DNA]</scope>
    <source>
        <strain evidence="7 8">CBS 459.81</strain>
    </source>
</reference>
<comment type="similarity">
    <text evidence="4">Belongs to the peptidase C56 family. HSP31-like subfamily.</text>
</comment>
<keyword evidence="3" id="KW-0456">Lyase</keyword>
<dbReference type="SUPFAM" id="SSF52317">
    <property type="entry name" value="Class I glutamine amidotransferase-like"/>
    <property type="match status" value="1"/>
</dbReference>
<dbReference type="FunFam" id="3.40.50.880:FF:000051">
    <property type="entry name" value="Glutathione-independent glyoxalase HSP31"/>
    <property type="match status" value="1"/>
</dbReference>
<protein>
    <recommendedName>
        <fullName evidence="1">D-lactate dehydratase</fullName>
        <ecNumber evidence="1">4.2.1.130</ecNumber>
    </recommendedName>
</protein>
<dbReference type="EMBL" id="KV745249">
    <property type="protein sequence ID" value="OCK76028.1"/>
    <property type="molecule type" value="Genomic_DNA"/>
</dbReference>
<accession>A0A8E2E2H9</accession>
<evidence type="ECO:0000256" key="1">
    <source>
        <dbReference type="ARBA" id="ARBA00013134"/>
    </source>
</evidence>
<dbReference type="EC" id="4.2.1.130" evidence="1"/>
<keyword evidence="2" id="KW-0346">Stress response</keyword>
<dbReference type="PANTHER" id="PTHR48094">
    <property type="entry name" value="PROTEIN/NUCLEIC ACID DEGLYCASE DJ-1-RELATED"/>
    <property type="match status" value="1"/>
</dbReference>
<dbReference type="InterPro" id="IPR029062">
    <property type="entry name" value="Class_I_gatase-like"/>
</dbReference>
<keyword evidence="7" id="KW-0315">Glutamine amidotransferase</keyword>
<evidence type="ECO:0000313" key="7">
    <source>
        <dbReference type="EMBL" id="OCK76028.1"/>
    </source>
</evidence>
<dbReference type="GO" id="GO:0005737">
    <property type="term" value="C:cytoplasm"/>
    <property type="evidence" value="ECO:0007669"/>
    <property type="project" value="TreeGrafter"/>
</dbReference>
<dbReference type="OrthoDB" id="543156at2759"/>
<dbReference type="InterPro" id="IPR002818">
    <property type="entry name" value="DJ-1/PfpI"/>
</dbReference>
<evidence type="ECO:0000313" key="8">
    <source>
        <dbReference type="Proteomes" id="UP000250266"/>
    </source>
</evidence>
<dbReference type="InterPro" id="IPR050325">
    <property type="entry name" value="Prot/Nucl_acid_deglycase"/>
</dbReference>
<dbReference type="GO" id="GO:0019172">
    <property type="term" value="F:glyoxalase III activity"/>
    <property type="evidence" value="ECO:0007669"/>
    <property type="project" value="UniProtKB-EC"/>
</dbReference>
<sequence>MAPPPRRALIAVTSAHAPLYPDGKETGVFISEALHPFQAFRSAGFEVDLISETGAHTPDWLSLQKDFLPDDDRRIYEDQSSEFRSKLDSLLKPGDVKPSDYGLLFFSAGHASLIDYPTATGLHAIASSIYTVNGGIVAAVCHGGAAFPSIIDPTTSRSIIAGKKVTGFTTLAEEQEGIIDVIKRWGTETIEASAGRAEAVYVSPPGPWDNFVVVDGRVVTGANPASAGSTAKKCVEVFGAL</sequence>
<dbReference type="AlphaFoldDB" id="A0A8E2E2H9"/>
<evidence type="ECO:0000256" key="3">
    <source>
        <dbReference type="ARBA" id="ARBA00023239"/>
    </source>
</evidence>
<evidence type="ECO:0000256" key="4">
    <source>
        <dbReference type="ARBA" id="ARBA00038493"/>
    </source>
</evidence>
<evidence type="ECO:0000259" key="6">
    <source>
        <dbReference type="Pfam" id="PF01965"/>
    </source>
</evidence>
<name>A0A8E2E2H9_9PEZI</name>
<evidence type="ECO:0000256" key="5">
    <source>
        <dbReference type="ARBA" id="ARBA00048082"/>
    </source>
</evidence>
<dbReference type="GO" id="GO:0016740">
    <property type="term" value="F:transferase activity"/>
    <property type="evidence" value="ECO:0007669"/>
    <property type="project" value="UniProtKB-KW"/>
</dbReference>
<comment type="catalytic activity">
    <reaction evidence="5">
        <text>methylglyoxal + H2O = (R)-lactate + H(+)</text>
        <dbReference type="Rhea" id="RHEA:27754"/>
        <dbReference type="ChEBI" id="CHEBI:15377"/>
        <dbReference type="ChEBI" id="CHEBI:15378"/>
        <dbReference type="ChEBI" id="CHEBI:16004"/>
        <dbReference type="ChEBI" id="CHEBI:17158"/>
        <dbReference type="EC" id="4.2.1.130"/>
    </reaction>
</comment>
<feature type="domain" description="DJ-1/PfpI" evidence="6">
    <location>
        <begin position="31"/>
        <end position="236"/>
    </location>
</feature>
<keyword evidence="7" id="KW-0808">Transferase</keyword>
<keyword evidence="8" id="KW-1185">Reference proteome</keyword>
<gene>
    <name evidence="7" type="ORF">K432DRAFT_361098</name>
</gene>
<dbReference type="Proteomes" id="UP000250266">
    <property type="component" value="Unassembled WGS sequence"/>
</dbReference>